<dbReference type="SMART" id="SM00361">
    <property type="entry name" value="RRM_1"/>
    <property type="match status" value="1"/>
</dbReference>
<dbReference type="GO" id="GO:0008380">
    <property type="term" value="P:RNA splicing"/>
    <property type="evidence" value="ECO:0007669"/>
    <property type="project" value="UniProtKB-KW"/>
</dbReference>
<reference evidence="6 7" key="1">
    <citation type="submission" date="2014-06" db="EMBL/GenBank/DDBJ databases">
        <authorList>
            <person name="Swart Estienne"/>
        </authorList>
    </citation>
    <scope>NUCLEOTIDE SEQUENCE [LARGE SCALE GENOMIC DNA]</scope>
    <source>
        <strain evidence="6 7">130c</strain>
    </source>
</reference>
<dbReference type="AlphaFoldDB" id="A0A078AB04"/>
<dbReference type="InParanoid" id="A0A078AB04"/>
<protein>
    <submittedName>
        <fullName evidence="6">Splicing factor u2af large subunit</fullName>
    </submittedName>
</protein>
<dbReference type="Gene3D" id="3.30.70.330">
    <property type="match status" value="3"/>
</dbReference>
<proteinExistence type="predicted"/>
<keyword evidence="2 4" id="KW-0694">RNA-binding</keyword>
<dbReference type="PROSITE" id="PS50102">
    <property type="entry name" value="RRM"/>
    <property type="match status" value="1"/>
</dbReference>
<evidence type="ECO:0000256" key="2">
    <source>
        <dbReference type="ARBA" id="ARBA00022884"/>
    </source>
</evidence>
<dbReference type="InterPro" id="IPR003954">
    <property type="entry name" value="RRM_euk-type"/>
</dbReference>
<sequence length="371" mass="42873">MINSSIKILIRMAASMSLMIKLCINTTISSHHITTQLLQLQAKKEAAGEIPVGPKHERQLYVGNLPPKIHNHQLVELLNLALLVMKCNIKPGLPALSAWISQDGHYAFVEFRTIEECQNGHSLNQIAIFGHINGQQQGTQQIMMLSQAYSNSVEISNIPKVYENDQDSLTRLLKMFGSYLQFQMKVLSNQILCYCEYENEEQTQKALKGFQDLLVKDSKLAVRRLANGQYQQMFGINNPTPKIDQEEEQELHHSRIVVLKNMLVLENMKSKYEYDDIKDDIYEECAKYGRIVRVFIPKPDHLNYKRLPLNVQLQKYGTYLINDGAGKIFIQFYKSDSAKRCIEGLNKRLYQGREVYACLFSEDKWDQRIYE</sequence>
<evidence type="ECO:0000313" key="7">
    <source>
        <dbReference type="Proteomes" id="UP000039865"/>
    </source>
</evidence>
<dbReference type="CDD" id="cd00590">
    <property type="entry name" value="RRM_SF"/>
    <property type="match status" value="1"/>
</dbReference>
<keyword evidence="7" id="KW-1185">Reference proteome</keyword>
<dbReference type="InterPro" id="IPR035979">
    <property type="entry name" value="RBD_domain_sf"/>
</dbReference>
<gene>
    <name evidence="6" type="primary">Contig11159.g11921</name>
    <name evidence="6" type="ORF">STYLEM_7771</name>
</gene>
<dbReference type="Proteomes" id="UP000039865">
    <property type="component" value="Unassembled WGS sequence"/>
</dbReference>
<evidence type="ECO:0000313" key="6">
    <source>
        <dbReference type="EMBL" id="CDW78787.1"/>
    </source>
</evidence>
<evidence type="ECO:0000256" key="1">
    <source>
        <dbReference type="ARBA" id="ARBA00022664"/>
    </source>
</evidence>
<feature type="domain" description="RRM" evidence="5">
    <location>
        <begin position="261"/>
        <end position="362"/>
    </location>
</feature>
<dbReference type="InterPro" id="IPR000504">
    <property type="entry name" value="RRM_dom"/>
</dbReference>
<dbReference type="CDD" id="cd12232">
    <property type="entry name" value="RRM3_U2AF65"/>
    <property type="match status" value="1"/>
</dbReference>
<dbReference type="PANTHER" id="PTHR23139">
    <property type="entry name" value="RNA-BINDING PROTEIN"/>
    <property type="match status" value="1"/>
</dbReference>
<dbReference type="GO" id="GO:0003723">
    <property type="term" value="F:RNA binding"/>
    <property type="evidence" value="ECO:0007669"/>
    <property type="project" value="UniProtKB-UniRule"/>
</dbReference>
<keyword evidence="3" id="KW-0508">mRNA splicing</keyword>
<dbReference type="SUPFAM" id="SSF54928">
    <property type="entry name" value="RNA-binding domain, RBD"/>
    <property type="match status" value="3"/>
</dbReference>
<organism evidence="6 7">
    <name type="scientific">Stylonychia lemnae</name>
    <name type="common">Ciliate</name>
    <dbReference type="NCBI Taxonomy" id="5949"/>
    <lineage>
        <taxon>Eukaryota</taxon>
        <taxon>Sar</taxon>
        <taxon>Alveolata</taxon>
        <taxon>Ciliophora</taxon>
        <taxon>Intramacronucleata</taxon>
        <taxon>Spirotrichea</taxon>
        <taxon>Stichotrichia</taxon>
        <taxon>Sporadotrichida</taxon>
        <taxon>Oxytrichidae</taxon>
        <taxon>Stylonychinae</taxon>
        <taxon>Stylonychia</taxon>
    </lineage>
</organism>
<dbReference type="GO" id="GO:0006397">
    <property type="term" value="P:mRNA processing"/>
    <property type="evidence" value="ECO:0007669"/>
    <property type="project" value="UniProtKB-KW"/>
</dbReference>
<dbReference type="OrthoDB" id="10266058at2759"/>
<accession>A0A078AB04</accession>
<evidence type="ECO:0000256" key="3">
    <source>
        <dbReference type="ARBA" id="ARBA00023187"/>
    </source>
</evidence>
<dbReference type="EMBL" id="CCKQ01007429">
    <property type="protein sequence ID" value="CDW78787.1"/>
    <property type="molecule type" value="Genomic_DNA"/>
</dbReference>
<evidence type="ECO:0000256" key="4">
    <source>
        <dbReference type="PROSITE-ProRule" id="PRU00176"/>
    </source>
</evidence>
<keyword evidence="1" id="KW-0507">mRNA processing</keyword>
<name>A0A078AB04_STYLE</name>
<evidence type="ECO:0000259" key="5">
    <source>
        <dbReference type="PROSITE" id="PS50102"/>
    </source>
</evidence>
<dbReference type="InterPro" id="IPR012677">
    <property type="entry name" value="Nucleotide-bd_a/b_plait_sf"/>
</dbReference>